<accession>A0ABR7MFZ4</accession>
<proteinExistence type="predicted"/>
<keyword evidence="2" id="KW-0732">Signal</keyword>
<comment type="caution">
    <text evidence="3">The sequence shown here is derived from an EMBL/GenBank/DDBJ whole genome shotgun (WGS) entry which is preliminary data.</text>
</comment>
<evidence type="ECO:0008006" key="5">
    <source>
        <dbReference type="Google" id="ProtNLM"/>
    </source>
</evidence>
<sequence>MKFLSKTILFAFLSVASLSSCSVFRSDVNSNNPVVAEQAVRVQSLERDIDSQERIVDAEKAKLKSMEYQLKAAKQELKARKL</sequence>
<dbReference type="EMBL" id="JACSCY010000001">
    <property type="protein sequence ID" value="MBC6609508.1"/>
    <property type="molecule type" value="Genomic_DNA"/>
</dbReference>
<evidence type="ECO:0000313" key="3">
    <source>
        <dbReference type="EMBL" id="MBC6609508.1"/>
    </source>
</evidence>
<name>A0ABR7MFZ4_9BACT</name>
<protein>
    <recommendedName>
        <fullName evidence="5">SlyB protein</fullName>
    </recommendedName>
</protein>
<evidence type="ECO:0000256" key="1">
    <source>
        <dbReference type="SAM" id="Coils"/>
    </source>
</evidence>
<dbReference type="PROSITE" id="PS51257">
    <property type="entry name" value="PROKAR_LIPOPROTEIN"/>
    <property type="match status" value="1"/>
</dbReference>
<organism evidence="3 4">
    <name type="scientific">Hymenobacter citatus</name>
    <dbReference type="NCBI Taxonomy" id="2763506"/>
    <lineage>
        <taxon>Bacteria</taxon>
        <taxon>Pseudomonadati</taxon>
        <taxon>Bacteroidota</taxon>
        <taxon>Cytophagia</taxon>
        <taxon>Cytophagales</taxon>
        <taxon>Hymenobacteraceae</taxon>
        <taxon>Hymenobacter</taxon>
    </lineage>
</organism>
<keyword evidence="1" id="KW-0175">Coiled coil</keyword>
<feature type="chain" id="PRO_5046463817" description="SlyB protein" evidence="2">
    <location>
        <begin position="26"/>
        <end position="82"/>
    </location>
</feature>
<dbReference type="Proteomes" id="UP000622017">
    <property type="component" value="Unassembled WGS sequence"/>
</dbReference>
<evidence type="ECO:0000313" key="4">
    <source>
        <dbReference type="Proteomes" id="UP000622017"/>
    </source>
</evidence>
<feature type="coiled-coil region" evidence="1">
    <location>
        <begin position="35"/>
        <end position="76"/>
    </location>
</feature>
<dbReference type="RefSeq" id="WP_187317816.1">
    <property type="nucleotide sequence ID" value="NZ_JACSCY010000001.1"/>
</dbReference>
<gene>
    <name evidence="3" type="ORF">H8B15_01155</name>
</gene>
<evidence type="ECO:0000256" key="2">
    <source>
        <dbReference type="SAM" id="SignalP"/>
    </source>
</evidence>
<reference evidence="3 4" key="1">
    <citation type="submission" date="2020-08" db="EMBL/GenBank/DDBJ databases">
        <title>Hymenobacter sp.</title>
        <authorList>
            <person name="Kim M.K."/>
        </authorList>
    </citation>
    <scope>NUCLEOTIDE SEQUENCE [LARGE SCALE GENOMIC DNA]</scope>
    <source>
        <strain evidence="3 4">BT507</strain>
    </source>
</reference>
<keyword evidence="4" id="KW-1185">Reference proteome</keyword>
<feature type="signal peptide" evidence="2">
    <location>
        <begin position="1"/>
        <end position="25"/>
    </location>
</feature>